<dbReference type="EMBL" id="JH717845">
    <property type="protein sequence ID" value="EWY85893.1"/>
    <property type="molecule type" value="Genomic_DNA"/>
</dbReference>
<organism evidence="1 2">
    <name type="scientific">Fusarium oxysporum NRRL 32931</name>
    <dbReference type="NCBI Taxonomy" id="660029"/>
    <lineage>
        <taxon>Eukaryota</taxon>
        <taxon>Fungi</taxon>
        <taxon>Dikarya</taxon>
        <taxon>Ascomycota</taxon>
        <taxon>Pezizomycotina</taxon>
        <taxon>Sordariomycetes</taxon>
        <taxon>Hypocreomycetidae</taxon>
        <taxon>Hypocreales</taxon>
        <taxon>Nectriaceae</taxon>
        <taxon>Fusarium</taxon>
        <taxon>Fusarium oxysporum species complex</taxon>
    </lineage>
</organism>
<dbReference type="HOGENOM" id="CLU_3299430_0_0_1"/>
<name>W9HTH4_FUSOX</name>
<sequence length="40" mass="4789">MPHNFGFELASFIQLCENATTQVHKAFQRREHHLKKHKQT</sequence>
<dbReference type="AlphaFoldDB" id="W9HTH4"/>
<proteinExistence type="predicted"/>
<evidence type="ECO:0000313" key="1">
    <source>
        <dbReference type="EMBL" id="EWY85893.1"/>
    </source>
</evidence>
<reference evidence="1 2" key="1">
    <citation type="submission" date="2011-06" db="EMBL/GenBank/DDBJ databases">
        <title>The Genome Sequence of Fusarium oxysporum FOSC 3-a.</title>
        <authorList>
            <consortium name="The Broad Institute Genome Sequencing Platform"/>
            <person name="Ma L.-J."/>
            <person name="Gale L.R."/>
            <person name="Schwartz D.C."/>
            <person name="Zhou S."/>
            <person name="Corby-Kistler H."/>
            <person name="Young S.K."/>
            <person name="Zeng Q."/>
            <person name="Gargeya S."/>
            <person name="Fitzgerald M."/>
            <person name="Haas B."/>
            <person name="Abouelleil A."/>
            <person name="Alvarado L."/>
            <person name="Arachchi H.M."/>
            <person name="Berlin A."/>
            <person name="Brown A."/>
            <person name="Chapman S.B."/>
            <person name="Chen Z."/>
            <person name="Dunbar C."/>
            <person name="Freedman E."/>
            <person name="Gearin G."/>
            <person name="Gellesch M."/>
            <person name="Goldberg J."/>
            <person name="Griggs A."/>
            <person name="Gujja S."/>
            <person name="Heiman D."/>
            <person name="Howarth C."/>
            <person name="Larson L."/>
            <person name="Lui A."/>
            <person name="MacDonald P.J.P."/>
            <person name="Mehta T."/>
            <person name="Montmayeur A."/>
            <person name="Murphy C."/>
            <person name="Neiman D."/>
            <person name="Pearson M."/>
            <person name="Priest M."/>
            <person name="Roberts A."/>
            <person name="Saif S."/>
            <person name="Shea T."/>
            <person name="Shenoy N."/>
            <person name="Sisk P."/>
            <person name="Stolte C."/>
            <person name="Sykes S."/>
            <person name="Wortman J."/>
            <person name="Nusbaum C."/>
            <person name="Birren B."/>
        </authorList>
    </citation>
    <scope>NUCLEOTIDE SEQUENCE [LARGE SCALE GENOMIC DNA]</scope>
    <source>
        <strain evidence="2">FOSC 3-a</strain>
    </source>
</reference>
<dbReference type="Proteomes" id="UP000030753">
    <property type="component" value="Unassembled WGS sequence"/>
</dbReference>
<gene>
    <name evidence="1" type="ORF">FOYG_10563</name>
</gene>
<protein>
    <submittedName>
        <fullName evidence="1">Uncharacterized protein</fullName>
    </submittedName>
</protein>
<accession>W9HTH4</accession>
<evidence type="ECO:0000313" key="2">
    <source>
        <dbReference type="Proteomes" id="UP000030753"/>
    </source>
</evidence>